<evidence type="ECO:0008006" key="3">
    <source>
        <dbReference type="Google" id="ProtNLM"/>
    </source>
</evidence>
<sequence length="94" mass="10457">MLKKISSDSYRLLAPALSPSSSLSLNRAEIERVTRIINDHPYPNHPIQPILTKLIPLSSLSPEFVSEVLGRLFAAHSNGLKALEFFKYSLKAPN</sequence>
<dbReference type="EMBL" id="CABITT030000005">
    <property type="protein sequence ID" value="VVB06080.1"/>
    <property type="molecule type" value="Genomic_DNA"/>
</dbReference>
<evidence type="ECO:0000313" key="2">
    <source>
        <dbReference type="Proteomes" id="UP000489600"/>
    </source>
</evidence>
<organism evidence="1 2">
    <name type="scientific">Arabis nemorensis</name>
    <dbReference type="NCBI Taxonomy" id="586526"/>
    <lineage>
        <taxon>Eukaryota</taxon>
        <taxon>Viridiplantae</taxon>
        <taxon>Streptophyta</taxon>
        <taxon>Embryophyta</taxon>
        <taxon>Tracheophyta</taxon>
        <taxon>Spermatophyta</taxon>
        <taxon>Magnoliopsida</taxon>
        <taxon>eudicotyledons</taxon>
        <taxon>Gunneridae</taxon>
        <taxon>Pentapetalae</taxon>
        <taxon>rosids</taxon>
        <taxon>malvids</taxon>
        <taxon>Brassicales</taxon>
        <taxon>Brassicaceae</taxon>
        <taxon>Arabideae</taxon>
        <taxon>Arabis</taxon>
    </lineage>
</organism>
<proteinExistence type="predicted"/>
<protein>
    <recommendedName>
        <fullName evidence="3">CCR4-NOT transcription complex subunit 11</fullName>
    </recommendedName>
</protein>
<comment type="caution">
    <text evidence="1">The sequence shown here is derived from an EMBL/GenBank/DDBJ whole genome shotgun (WGS) entry which is preliminary data.</text>
</comment>
<keyword evidence="2" id="KW-1185">Reference proteome</keyword>
<accession>A0A565BXD5</accession>
<name>A0A565BXD5_9BRAS</name>
<gene>
    <name evidence="1" type="ORF">ANE_LOCUS16524</name>
</gene>
<evidence type="ECO:0000313" key="1">
    <source>
        <dbReference type="EMBL" id="VVB06080.1"/>
    </source>
</evidence>
<dbReference type="OrthoDB" id="10556765at2759"/>
<reference evidence="1" key="1">
    <citation type="submission" date="2019-07" db="EMBL/GenBank/DDBJ databases">
        <authorList>
            <person name="Dittberner H."/>
        </authorList>
    </citation>
    <scope>NUCLEOTIDE SEQUENCE [LARGE SCALE GENOMIC DNA]</scope>
</reference>
<dbReference type="AlphaFoldDB" id="A0A565BXD5"/>
<dbReference type="Proteomes" id="UP000489600">
    <property type="component" value="Unassembled WGS sequence"/>
</dbReference>